<sequence length="306" mass="35542">MICKSMCLAAVTFDSQNLGNYDKVALLGGYIMFVMSVTASMATVLEVDGVRMYPLENAKRHHTDRYELIHEAQNPSVILRRGQEFELLVKFRERGFDPSKDIVRLIFTFGANPSPVKGTRAVSSVTGRMDYSKDIQEWDVRLLKTDQVSVRLEDQRHRNRDTGTETQEQRHRIRDTGTGTQGHRIRDTGTETQNHGHRNRDTGTENQEQRHRNRDTGSETQEQGHRIRDTRSETQDKRHIIRDTESWTQEQRHRNREPGTETQDKIHRNRDTGSGTQDKRHRIRDTGSEAQDQRHKIRDTESGTLE</sequence>
<comment type="similarity">
    <text evidence="1">Belongs to the transglutaminase superfamily. Transglutaminase family.</text>
</comment>
<evidence type="ECO:0000259" key="4">
    <source>
        <dbReference type="Pfam" id="PF00868"/>
    </source>
</evidence>
<dbReference type="InterPro" id="IPR014756">
    <property type="entry name" value="Ig_E-set"/>
</dbReference>
<dbReference type="InterPro" id="IPR001102">
    <property type="entry name" value="Transglutaminase_N"/>
</dbReference>
<feature type="compositionally biased region" description="Basic and acidic residues" evidence="2">
    <location>
        <begin position="284"/>
        <end position="306"/>
    </location>
</feature>
<keyword evidence="3" id="KW-0812">Transmembrane</keyword>
<dbReference type="PANTHER" id="PTHR11590:SF40">
    <property type="entry name" value="HEMOCYTE PROTEIN-GLUTAMINE GAMMA-GLUTAMYLTRANSFERASE-LIKE PROTEIN"/>
    <property type="match status" value="1"/>
</dbReference>
<gene>
    <name evidence="5" type="ORF">TPSB3V08_LOCUS8120</name>
</gene>
<feature type="domain" description="Transglutaminase N-terminal" evidence="4">
    <location>
        <begin position="50"/>
        <end position="152"/>
    </location>
</feature>
<reference evidence="5" key="1">
    <citation type="submission" date="2020-11" db="EMBL/GenBank/DDBJ databases">
        <authorList>
            <person name="Tran Van P."/>
        </authorList>
    </citation>
    <scope>NUCLEOTIDE SEQUENCE</scope>
</reference>
<evidence type="ECO:0000256" key="1">
    <source>
        <dbReference type="ARBA" id="ARBA00005968"/>
    </source>
</evidence>
<feature type="transmembrane region" description="Helical" evidence="3">
    <location>
        <begin position="24"/>
        <end position="45"/>
    </location>
</feature>
<proteinExistence type="inferred from homology"/>
<keyword evidence="3" id="KW-1133">Transmembrane helix</keyword>
<dbReference type="Gene3D" id="2.60.40.10">
    <property type="entry name" value="Immunoglobulins"/>
    <property type="match status" value="1"/>
</dbReference>
<dbReference type="PANTHER" id="PTHR11590">
    <property type="entry name" value="PROTEIN-GLUTAMINE GAMMA-GLUTAMYLTRANSFERASE"/>
    <property type="match status" value="1"/>
</dbReference>
<dbReference type="EMBL" id="OD005639">
    <property type="protein sequence ID" value="CAD7411874.1"/>
    <property type="molecule type" value="Genomic_DNA"/>
</dbReference>
<dbReference type="Pfam" id="PF00868">
    <property type="entry name" value="Transglut_N"/>
    <property type="match status" value="1"/>
</dbReference>
<dbReference type="AlphaFoldDB" id="A0A7R9DBY8"/>
<dbReference type="GO" id="GO:0003810">
    <property type="term" value="F:protein-glutamine gamma-glutamyltransferase activity"/>
    <property type="evidence" value="ECO:0007669"/>
    <property type="project" value="TreeGrafter"/>
</dbReference>
<organism evidence="5">
    <name type="scientific">Timema poppense</name>
    <name type="common">Walking stick</name>
    <dbReference type="NCBI Taxonomy" id="170557"/>
    <lineage>
        <taxon>Eukaryota</taxon>
        <taxon>Metazoa</taxon>
        <taxon>Ecdysozoa</taxon>
        <taxon>Arthropoda</taxon>
        <taxon>Hexapoda</taxon>
        <taxon>Insecta</taxon>
        <taxon>Pterygota</taxon>
        <taxon>Neoptera</taxon>
        <taxon>Polyneoptera</taxon>
        <taxon>Phasmatodea</taxon>
        <taxon>Timematodea</taxon>
        <taxon>Timematoidea</taxon>
        <taxon>Timematidae</taxon>
        <taxon>Timema</taxon>
    </lineage>
</organism>
<name>A0A7R9DBY8_TIMPO</name>
<keyword evidence="3" id="KW-0472">Membrane</keyword>
<dbReference type="InterPro" id="IPR050779">
    <property type="entry name" value="Transglutaminase"/>
</dbReference>
<evidence type="ECO:0000256" key="2">
    <source>
        <dbReference type="SAM" id="MobiDB-lite"/>
    </source>
</evidence>
<evidence type="ECO:0000256" key="3">
    <source>
        <dbReference type="SAM" id="Phobius"/>
    </source>
</evidence>
<protein>
    <recommendedName>
        <fullName evidence="4">Transglutaminase N-terminal domain-containing protein</fullName>
    </recommendedName>
</protein>
<dbReference type="InterPro" id="IPR013783">
    <property type="entry name" value="Ig-like_fold"/>
</dbReference>
<feature type="region of interest" description="Disordered" evidence="2">
    <location>
        <begin position="153"/>
        <end position="306"/>
    </location>
</feature>
<accession>A0A7R9DBY8</accession>
<dbReference type="SUPFAM" id="SSF81296">
    <property type="entry name" value="E set domains"/>
    <property type="match status" value="1"/>
</dbReference>
<feature type="compositionally biased region" description="Basic and acidic residues" evidence="2">
    <location>
        <begin position="199"/>
        <end position="271"/>
    </location>
</feature>
<feature type="compositionally biased region" description="Basic and acidic residues" evidence="2">
    <location>
        <begin position="153"/>
        <end position="170"/>
    </location>
</feature>
<evidence type="ECO:0000313" key="5">
    <source>
        <dbReference type="EMBL" id="CAD7411874.1"/>
    </source>
</evidence>